<name>A0AAD7QNL4_9ASCO</name>
<sequence>MSELNGNEKYADLSTTLPTAPTNPGSIRAGDLMLYGSRTLVLWYEDYSTSYTYTRIGSIENAEGLAAAVGQGEVSVGFASVGVSPSSPTATGTPTIVATSPNRASRVGVSSYSRKVWLLASFLGLVYVLNC</sequence>
<evidence type="ECO:0000313" key="4">
    <source>
        <dbReference type="Proteomes" id="UP001217417"/>
    </source>
</evidence>
<feature type="domain" description="Cyclophilin-like" evidence="2">
    <location>
        <begin position="1"/>
        <end position="78"/>
    </location>
</feature>
<protein>
    <recommendedName>
        <fullName evidence="2">Cyclophilin-like domain-containing protein</fullName>
    </recommendedName>
</protein>
<proteinExistence type="predicted"/>
<feature type="region of interest" description="Disordered" evidence="1">
    <location>
        <begin position="1"/>
        <end position="22"/>
    </location>
</feature>
<reference evidence="3" key="1">
    <citation type="submission" date="2023-03" db="EMBL/GenBank/DDBJ databases">
        <title>Near-Complete genome sequence of Lipomyces tetrasporous NRRL Y-64009, an oleaginous yeast capable of growing on lignocellulosic hydrolysates.</title>
        <authorList>
            <consortium name="Lawrence Berkeley National Laboratory"/>
            <person name="Jagtap S.S."/>
            <person name="Liu J.-J."/>
            <person name="Walukiewicz H.E."/>
            <person name="Pangilinan J."/>
            <person name="Lipzen A."/>
            <person name="Ahrendt S."/>
            <person name="Koriabine M."/>
            <person name="Cobaugh K."/>
            <person name="Salamov A."/>
            <person name="Yoshinaga Y."/>
            <person name="Ng V."/>
            <person name="Daum C."/>
            <person name="Grigoriev I.V."/>
            <person name="Slininger P.J."/>
            <person name="Dien B.S."/>
            <person name="Jin Y.-S."/>
            <person name="Rao C.V."/>
        </authorList>
    </citation>
    <scope>NUCLEOTIDE SEQUENCE</scope>
    <source>
        <strain evidence="3">NRRL Y-64009</strain>
    </source>
</reference>
<comment type="caution">
    <text evidence="3">The sequence shown here is derived from an EMBL/GenBank/DDBJ whole genome shotgun (WGS) entry which is preliminary data.</text>
</comment>
<gene>
    <name evidence="3" type="ORF">POJ06DRAFT_257306</name>
</gene>
<evidence type="ECO:0000313" key="3">
    <source>
        <dbReference type="EMBL" id="KAJ8098536.1"/>
    </source>
</evidence>
<dbReference type="Proteomes" id="UP001217417">
    <property type="component" value="Unassembled WGS sequence"/>
</dbReference>
<dbReference type="InterPro" id="IPR029000">
    <property type="entry name" value="Cyclophilin-like_dom_sf"/>
</dbReference>
<dbReference type="InterPro" id="IPR041183">
    <property type="entry name" value="Cyclophilin-like"/>
</dbReference>
<dbReference type="RefSeq" id="XP_056041986.1">
    <property type="nucleotide sequence ID" value="XM_056188131.1"/>
</dbReference>
<keyword evidence="4" id="KW-1185">Reference proteome</keyword>
<dbReference type="EMBL" id="JARPMG010000008">
    <property type="protein sequence ID" value="KAJ8098536.1"/>
    <property type="molecule type" value="Genomic_DNA"/>
</dbReference>
<organism evidence="3 4">
    <name type="scientific">Lipomyces tetrasporus</name>
    <dbReference type="NCBI Taxonomy" id="54092"/>
    <lineage>
        <taxon>Eukaryota</taxon>
        <taxon>Fungi</taxon>
        <taxon>Dikarya</taxon>
        <taxon>Ascomycota</taxon>
        <taxon>Saccharomycotina</taxon>
        <taxon>Lipomycetes</taxon>
        <taxon>Lipomycetales</taxon>
        <taxon>Lipomycetaceae</taxon>
        <taxon>Lipomyces</taxon>
    </lineage>
</organism>
<dbReference type="SUPFAM" id="SSF50891">
    <property type="entry name" value="Cyclophilin-like"/>
    <property type="match status" value="1"/>
</dbReference>
<dbReference type="AlphaFoldDB" id="A0AAD7QNL4"/>
<evidence type="ECO:0000256" key="1">
    <source>
        <dbReference type="SAM" id="MobiDB-lite"/>
    </source>
</evidence>
<dbReference type="Pfam" id="PF18050">
    <property type="entry name" value="Cyclophil_like2"/>
    <property type="match status" value="1"/>
</dbReference>
<feature type="compositionally biased region" description="Polar residues" evidence="1">
    <location>
        <begin position="13"/>
        <end position="22"/>
    </location>
</feature>
<dbReference type="GeneID" id="80883297"/>
<accession>A0AAD7QNL4</accession>
<evidence type="ECO:0000259" key="2">
    <source>
        <dbReference type="Pfam" id="PF18050"/>
    </source>
</evidence>